<accession>A0A399S5C5</accession>
<gene>
    <name evidence="3" type="ORF">D1627_14610</name>
</gene>
<dbReference type="GO" id="GO:0004175">
    <property type="term" value="F:endopeptidase activity"/>
    <property type="evidence" value="ECO:0007669"/>
    <property type="project" value="UniProtKB-ARBA"/>
</dbReference>
<feature type="transmembrane region" description="Helical" evidence="1">
    <location>
        <begin position="12"/>
        <end position="32"/>
    </location>
</feature>
<name>A0A399S5C5_9BACT</name>
<feature type="transmembrane region" description="Helical" evidence="1">
    <location>
        <begin position="155"/>
        <end position="174"/>
    </location>
</feature>
<keyword evidence="3" id="KW-0378">Hydrolase</keyword>
<keyword evidence="3" id="KW-0482">Metalloprotease</keyword>
<feature type="transmembrane region" description="Helical" evidence="1">
    <location>
        <begin position="180"/>
        <end position="200"/>
    </location>
</feature>
<evidence type="ECO:0000256" key="1">
    <source>
        <dbReference type="SAM" id="Phobius"/>
    </source>
</evidence>
<dbReference type="InterPro" id="IPR003675">
    <property type="entry name" value="Rce1/LyrA-like_dom"/>
</dbReference>
<feature type="domain" description="CAAX prenyl protease 2/Lysostaphin resistance protein A-like" evidence="2">
    <location>
        <begin position="125"/>
        <end position="216"/>
    </location>
</feature>
<evidence type="ECO:0000313" key="4">
    <source>
        <dbReference type="Proteomes" id="UP000266005"/>
    </source>
</evidence>
<dbReference type="EMBL" id="QWGE01000004">
    <property type="protein sequence ID" value="RIJ37037.1"/>
    <property type="molecule type" value="Genomic_DNA"/>
</dbReference>
<dbReference type="AlphaFoldDB" id="A0A399S5C5"/>
<evidence type="ECO:0000259" key="2">
    <source>
        <dbReference type="Pfam" id="PF02517"/>
    </source>
</evidence>
<keyword evidence="1" id="KW-0472">Membrane</keyword>
<sequence>MSKISLGQKALHFPLTKIIVGLIVCLAIIRVGQPLVDKILELTSINSDLAKLIRGVIVAILAIVSYSYLFKHYEQREITEFSKNNLFKNLILGLTLGVVLQALTILVIYLKGGYTIISINPVLYIIPPLAMAFTSAIVEEILLRGIVFRITEEKLGSYLALLISAALFGAMHFANPNSSLTAAVGLAIQAGLLLAAAYIYSRNLWFPIALHFAWNFTQSAIFGAKVSGNTISKTLITSEIEGAVWYTGGQFGPEGSVQATLFCLIPTIVLLVLSHKAGRIIKPYWRRNNEPLTVALQ</sequence>
<feature type="transmembrane region" description="Helical" evidence="1">
    <location>
        <begin position="52"/>
        <end position="69"/>
    </location>
</feature>
<reference evidence="4" key="1">
    <citation type="submission" date="2018-08" db="EMBL/GenBank/DDBJ databases">
        <title>Mucilaginibacter sp. MYSH2.</title>
        <authorList>
            <person name="Seo T."/>
        </authorList>
    </citation>
    <scope>NUCLEOTIDE SEQUENCE [LARGE SCALE GENOMIC DNA]</scope>
    <source>
        <strain evidence="4">KIRAN</strain>
    </source>
</reference>
<dbReference type="PANTHER" id="PTHR39430">
    <property type="entry name" value="MEMBRANE-ASSOCIATED PROTEASE-RELATED"/>
    <property type="match status" value="1"/>
</dbReference>
<dbReference type="OrthoDB" id="324900at2"/>
<dbReference type="PANTHER" id="PTHR39430:SF1">
    <property type="entry name" value="PROTEASE"/>
    <property type="match status" value="1"/>
</dbReference>
<keyword evidence="4" id="KW-1185">Reference proteome</keyword>
<dbReference type="GO" id="GO:0080120">
    <property type="term" value="P:CAAX-box protein maturation"/>
    <property type="evidence" value="ECO:0007669"/>
    <property type="project" value="UniProtKB-ARBA"/>
</dbReference>
<dbReference type="Pfam" id="PF02517">
    <property type="entry name" value="Rce1-like"/>
    <property type="match status" value="1"/>
</dbReference>
<keyword evidence="3" id="KW-0645">Protease</keyword>
<proteinExistence type="predicted"/>
<feature type="transmembrane region" description="Helical" evidence="1">
    <location>
        <begin position="90"/>
        <end position="110"/>
    </location>
</feature>
<dbReference type="Proteomes" id="UP000266005">
    <property type="component" value="Unassembled WGS sequence"/>
</dbReference>
<dbReference type="GO" id="GO:0006508">
    <property type="term" value="P:proteolysis"/>
    <property type="evidence" value="ECO:0007669"/>
    <property type="project" value="UniProtKB-KW"/>
</dbReference>
<dbReference type="GO" id="GO:0008237">
    <property type="term" value="F:metallopeptidase activity"/>
    <property type="evidence" value="ECO:0007669"/>
    <property type="project" value="UniProtKB-KW"/>
</dbReference>
<keyword evidence="1" id="KW-0812">Transmembrane</keyword>
<dbReference type="RefSeq" id="WP_119432973.1">
    <property type="nucleotide sequence ID" value="NZ_QWGE01000004.1"/>
</dbReference>
<keyword evidence="1" id="KW-1133">Transmembrane helix</keyword>
<organism evidence="3 4">
    <name type="scientific">Pontibacter oryzae</name>
    <dbReference type="NCBI Taxonomy" id="2304593"/>
    <lineage>
        <taxon>Bacteria</taxon>
        <taxon>Pseudomonadati</taxon>
        <taxon>Bacteroidota</taxon>
        <taxon>Cytophagia</taxon>
        <taxon>Cytophagales</taxon>
        <taxon>Hymenobacteraceae</taxon>
        <taxon>Pontibacter</taxon>
    </lineage>
</organism>
<evidence type="ECO:0000313" key="3">
    <source>
        <dbReference type="EMBL" id="RIJ37037.1"/>
    </source>
</evidence>
<protein>
    <submittedName>
        <fullName evidence="3">CPBP family intramembrane metalloprotease</fullName>
    </submittedName>
</protein>
<comment type="caution">
    <text evidence="3">The sequence shown here is derived from an EMBL/GenBank/DDBJ whole genome shotgun (WGS) entry which is preliminary data.</text>
</comment>
<feature type="transmembrane region" description="Helical" evidence="1">
    <location>
        <begin position="122"/>
        <end position="143"/>
    </location>
</feature>